<feature type="region of interest" description="Disordered" evidence="6">
    <location>
        <begin position="77"/>
        <end position="114"/>
    </location>
</feature>
<dbReference type="PROSITE" id="PS50112">
    <property type="entry name" value="PAS"/>
    <property type="match status" value="2"/>
</dbReference>
<feature type="domain" description="BHLH" evidence="8">
    <location>
        <begin position="7"/>
        <end position="60"/>
    </location>
</feature>
<dbReference type="InterPro" id="IPR000014">
    <property type="entry name" value="PAS"/>
</dbReference>
<dbReference type="Pfam" id="PF23171">
    <property type="entry name" value="bHLH_HIF1A"/>
    <property type="match status" value="1"/>
</dbReference>
<evidence type="ECO:0000256" key="1">
    <source>
        <dbReference type="ARBA" id="ARBA00004123"/>
    </source>
</evidence>
<evidence type="ECO:0000259" key="7">
    <source>
        <dbReference type="PROSITE" id="PS50112"/>
    </source>
</evidence>
<organism evidence="9 10">
    <name type="scientific">Salmo salar</name>
    <name type="common">Atlantic salmon</name>
    <dbReference type="NCBI Taxonomy" id="8030"/>
    <lineage>
        <taxon>Eukaryota</taxon>
        <taxon>Metazoa</taxon>
        <taxon>Chordata</taxon>
        <taxon>Craniata</taxon>
        <taxon>Vertebrata</taxon>
        <taxon>Euteleostomi</taxon>
        <taxon>Actinopterygii</taxon>
        <taxon>Neopterygii</taxon>
        <taxon>Teleostei</taxon>
        <taxon>Protacanthopterygii</taxon>
        <taxon>Salmoniformes</taxon>
        <taxon>Salmonidae</taxon>
        <taxon>Salmoninae</taxon>
        <taxon>Salmo</taxon>
    </lineage>
</organism>
<sequence length="381" mass="43525">MTPERERRRIMSCEAARARRRAESQVLIDMSQLLPLPSSLRPQLDKPSIIRLTISYLRIHTLLSGFADRQTWERRDEEGERDTWERREEGVRERREEGDREAGDRELGERREERKKEMGETDLYLRILGGFVVVVTTEGDMIYLSDNIREYMGLTQVELMGHSIYDFTHPCDHKEIRDNLDLTAGQNGCGGLRDFLMRMKCTVTHKGRTVNLRSAGWRVLQCRGCLKVCVSGPSLTCVLFTCQPLSLTHTLLHTHTFTSHHSMDMRFTYCDQRVTGLLSYRPEELLGVSVYDLCHTLDLHTLTKSHLNLCSKGQSVSGVYRVLVRGGGYMWAETHSAVISKPRPSDPHQSKPSPPLFVACVTYILSGVEEPTQLLSLGQMN</sequence>
<comment type="subcellular location">
    <subcellularLocation>
        <location evidence="1">Nucleus</location>
    </subcellularLocation>
</comment>
<evidence type="ECO:0000259" key="8">
    <source>
        <dbReference type="PROSITE" id="PS50888"/>
    </source>
</evidence>
<dbReference type="Gene3D" id="3.30.450.20">
    <property type="entry name" value="PAS domain"/>
    <property type="match status" value="2"/>
</dbReference>
<protein>
    <submittedName>
        <fullName evidence="10">Endothelial PAS domain-containing protein 1</fullName>
    </submittedName>
</protein>
<evidence type="ECO:0000256" key="6">
    <source>
        <dbReference type="SAM" id="MobiDB-lite"/>
    </source>
</evidence>
<evidence type="ECO:0000256" key="5">
    <source>
        <dbReference type="ARBA" id="ARBA00023242"/>
    </source>
</evidence>
<gene>
    <name evidence="10" type="primary">LOC106593585</name>
</gene>
<dbReference type="SMART" id="SM00091">
    <property type="entry name" value="PAS"/>
    <property type="match status" value="2"/>
</dbReference>
<evidence type="ECO:0000313" key="10">
    <source>
        <dbReference type="RefSeq" id="XP_045558342.1"/>
    </source>
</evidence>
<dbReference type="Pfam" id="PF00989">
    <property type="entry name" value="PAS"/>
    <property type="match status" value="1"/>
</dbReference>
<dbReference type="Pfam" id="PF14598">
    <property type="entry name" value="PAS_11"/>
    <property type="match status" value="1"/>
</dbReference>
<evidence type="ECO:0000256" key="4">
    <source>
        <dbReference type="ARBA" id="ARBA00023163"/>
    </source>
</evidence>
<keyword evidence="9" id="KW-1185">Reference proteome</keyword>
<dbReference type="PROSITE" id="PS50888">
    <property type="entry name" value="BHLH"/>
    <property type="match status" value="1"/>
</dbReference>
<keyword evidence="2" id="KW-0677">Repeat</keyword>
<accession>A0ABM3DHQ0</accession>
<dbReference type="CDD" id="cd00130">
    <property type="entry name" value="PAS"/>
    <property type="match status" value="2"/>
</dbReference>
<dbReference type="RefSeq" id="XP_045558342.1">
    <property type="nucleotide sequence ID" value="XM_045702386.1"/>
</dbReference>
<evidence type="ECO:0000256" key="2">
    <source>
        <dbReference type="ARBA" id="ARBA00022737"/>
    </source>
</evidence>
<dbReference type="SUPFAM" id="SSF55785">
    <property type="entry name" value="PYP-like sensor domain (PAS domain)"/>
    <property type="match status" value="2"/>
</dbReference>
<keyword evidence="5" id="KW-0539">Nucleus</keyword>
<keyword evidence="3" id="KW-0805">Transcription regulation</keyword>
<dbReference type="GeneID" id="106593585"/>
<feature type="domain" description="PAS" evidence="7">
    <location>
        <begin position="132"/>
        <end position="187"/>
    </location>
</feature>
<feature type="domain" description="PAS" evidence="7">
    <location>
        <begin position="262"/>
        <end position="314"/>
    </location>
</feature>
<reference evidence="10" key="1">
    <citation type="submission" date="2025-08" db="UniProtKB">
        <authorList>
            <consortium name="RefSeq"/>
        </authorList>
    </citation>
    <scope>IDENTIFICATION</scope>
</reference>
<dbReference type="InterPro" id="IPR011598">
    <property type="entry name" value="bHLH_dom"/>
</dbReference>
<name>A0ABM3DHQ0_SALSA</name>
<proteinExistence type="predicted"/>
<dbReference type="Proteomes" id="UP001652741">
    <property type="component" value="Chromosome ssa19"/>
</dbReference>
<dbReference type="PANTHER" id="PTHR23043:SF8">
    <property type="entry name" value="ENDOTHELIAL PAS DOMAIN-CONTAINING PROTEIN 1"/>
    <property type="match status" value="1"/>
</dbReference>
<evidence type="ECO:0000256" key="3">
    <source>
        <dbReference type="ARBA" id="ARBA00023015"/>
    </source>
</evidence>
<evidence type="ECO:0000313" key="9">
    <source>
        <dbReference type="Proteomes" id="UP001652741"/>
    </source>
</evidence>
<dbReference type="SUPFAM" id="SSF47459">
    <property type="entry name" value="HLH, helix-loop-helix DNA-binding domain"/>
    <property type="match status" value="1"/>
</dbReference>
<dbReference type="InterPro" id="IPR035965">
    <property type="entry name" value="PAS-like_dom_sf"/>
</dbReference>
<dbReference type="InterPro" id="IPR036638">
    <property type="entry name" value="HLH_DNA-bd_sf"/>
</dbReference>
<dbReference type="PANTHER" id="PTHR23043">
    <property type="entry name" value="HYPOXIA-INDUCIBLE FACTOR 1 ALPHA"/>
    <property type="match status" value="1"/>
</dbReference>
<keyword evidence="4" id="KW-0804">Transcription</keyword>
<dbReference type="InterPro" id="IPR013767">
    <property type="entry name" value="PAS_fold"/>
</dbReference>